<protein>
    <submittedName>
        <fullName evidence="3">ACP S-malonyltransferase</fullName>
    </submittedName>
</protein>
<keyword evidence="4" id="KW-1185">Reference proteome</keyword>
<feature type="compositionally biased region" description="Basic and acidic residues" evidence="1">
    <location>
        <begin position="1"/>
        <end position="12"/>
    </location>
</feature>
<dbReference type="RefSeq" id="WP_129173923.1">
    <property type="nucleotide sequence ID" value="NZ_JACCBI010000001.1"/>
</dbReference>
<sequence>MLHTERRDDPHGHSQTTSSTITPVDRGAGASGDSARFTAIGFFPGLGSRAAYRGVGLETIGSGFTSVGAVYDEAAAALGLSSASSLALTPANLPADPVERQGFIGAAVLTHNIAIHTDLVERGRRAGHPIFTAFTGESFGMLASAVAAGSLTIGNGVILARAFTPLLLAAANQRASGTFGDALEQYMPTYSSSHPPVAEPAHVIALRGAPDALERVLAYAVEHHDDSIELHKRYSRHQANVYVRSSFIPSFADILRSFPEVSAEELKEPTRFLAHSRKMTRAREALDRFIDAHGIDIRAPHTPLISNSGGGFLLTGDHVRGAVLAMTNEVMHSQRTVELIDDLRPDLVIEIGRGGKSLDLLRDNASRPAAVMGSDAADSSRIVSGAALAGRLTHTIDALRSGATAHPDGRDITLLRDLTSLAANEPAFARYLTTTACALAASAEHDSEPSAFREFRETLQFTLAHRHHLGAGELVVNARQKKRLVGSRRSLGRAYTELRILTARGTIRDREVSATEDTEALVIHFERPRRARASETARAARELLDSQPAAQRLRDAIVDHLRREDRPSRSLGATIAHADMIDVIIHQVTMFELLKQHRRGLVGQSHVFLDGSDPVGWLLALVAGGAVDPGDVIELGAHVIAPRSPESRTSDLVARLCERIRDATLPLLSPDGAPVLARHDLHAATVAVFQRGHARGGRRSIHLNASCTVIALGSASRLARLDTAPHANAVIVVRAADEFWHAGLNPALDRADSRVLLTSSPERRATAAYARRRNLLHTTVSSYVNAGETVVGFGEGGSESMTIFFRRDGGDEVLVRKVLSEALTTARWDPAGTGPMLPPFTKAKRQAEYLAALPDALRPFFPEVYDVVEREITLPDQARGERVCREVIYEMSYVAGDEVGQYVREHTPPAAIIARLYEEIIGFVHRNVHSERRTPSPGATIEEQYFRKIEDRLDLCRQTAPRTFGPALLDSERIVINGRPYRNYRALLSEFRANPAYASVLESRFHSLVIGDTNTENIKIGDSAPLLRAQELMQAGASDDRVARALSDITAESIRLKFLDPRAIGYRSDGADTRDDPMYDNKPWHNSIGHYDEMHNELFDLDVSSAADGTPSISIAFHDDNPYQRAYRVSDAVEHGRPIDRDHPRGIEDHFADVMSTVYVRAGESSDHDADDPHWITRFVFTMGTHFTAMPPFHFSSEIEGTLVDSPDVQRRPIAIYCEGIKWLNWALEMLEGTRTEFLGVDVRSEVFAR</sequence>
<dbReference type="InterPro" id="IPR001227">
    <property type="entry name" value="Ac_transferase_dom_sf"/>
</dbReference>
<evidence type="ECO:0000313" key="2">
    <source>
        <dbReference type="EMBL" id="NYD67138.1"/>
    </source>
</evidence>
<organism evidence="3 4">
    <name type="scientific">Agromyces atrinae</name>
    <dbReference type="NCBI Taxonomy" id="592376"/>
    <lineage>
        <taxon>Bacteria</taxon>
        <taxon>Bacillati</taxon>
        <taxon>Actinomycetota</taxon>
        <taxon>Actinomycetes</taxon>
        <taxon>Micrococcales</taxon>
        <taxon>Microbacteriaceae</taxon>
        <taxon>Agromyces</taxon>
    </lineage>
</organism>
<dbReference type="OrthoDB" id="6630613at2"/>
<evidence type="ECO:0000256" key="1">
    <source>
        <dbReference type="SAM" id="MobiDB-lite"/>
    </source>
</evidence>
<dbReference type="Gene3D" id="3.30.70.250">
    <property type="entry name" value="Malonyl-CoA ACP transacylase, ACP-binding"/>
    <property type="match status" value="1"/>
</dbReference>
<reference evidence="3 4" key="1">
    <citation type="submission" date="2019-01" db="EMBL/GenBank/DDBJ databases">
        <title>Agromyces.</title>
        <authorList>
            <person name="Li J."/>
        </authorList>
    </citation>
    <scope>NUCLEOTIDE SEQUENCE [LARGE SCALE GENOMIC DNA]</scope>
    <source>
        <strain evidence="3 4">DSM 23870</strain>
    </source>
</reference>
<feature type="region of interest" description="Disordered" evidence="1">
    <location>
        <begin position="1"/>
        <end position="30"/>
    </location>
</feature>
<accession>A0A4Q2M528</accession>
<dbReference type="InterPro" id="IPR016035">
    <property type="entry name" value="Acyl_Trfase/lysoPLipase"/>
</dbReference>
<gene>
    <name evidence="2" type="ORF">BJ972_001657</name>
    <name evidence="3" type="ORF">ESP50_08165</name>
</gene>
<dbReference type="EMBL" id="SDPM01000003">
    <property type="protein sequence ID" value="RXZ87019.1"/>
    <property type="molecule type" value="Genomic_DNA"/>
</dbReference>
<dbReference type="AlphaFoldDB" id="A0A4Q2M528"/>
<dbReference type="Gene3D" id="3.40.366.10">
    <property type="entry name" value="Malonyl-Coenzyme A Acyl Carrier Protein, domain 2"/>
    <property type="match status" value="1"/>
</dbReference>
<evidence type="ECO:0000313" key="4">
    <source>
        <dbReference type="Proteomes" id="UP000292686"/>
    </source>
</evidence>
<feature type="compositionally biased region" description="Polar residues" evidence="1">
    <location>
        <begin position="13"/>
        <end position="22"/>
    </location>
</feature>
<dbReference type="Proteomes" id="UP000292686">
    <property type="component" value="Unassembled WGS sequence"/>
</dbReference>
<keyword evidence="3" id="KW-0808">Transferase</keyword>
<dbReference type="Proteomes" id="UP000581087">
    <property type="component" value="Unassembled WGS sequence"/>
</dbReference>
<dbReference type="SUPFAM" id="SSF52151">
    <property type="entry name" value="FabD/lysophospholipase-like"/>
    <property type="match status" value="1"/>
</dbReference>
<dbReference type="GO" id="GO:0016740">
    <property type="term" value="F:transferase activity"/>
    <property type="evidence" value="ECO:0007669"/>
    <property type="project" value="UniProtKB-KW"/>
</dbReference>
<proteinExistence type="predicted"/>
<evidence type="ECO:0000313" key="5">
    <source>
        <dbReference type="Proteomes" id="UP000581087"/>
    </source>
</evidence>
<name>A0A4Q2M528_9MICO</name>
<comment type="caution">
    <text evidence="3">The sequence shown here is derived from an EMBL/GenBank/DDBJ whole genome shotgun (WGS) entry which is preliminary data.</text>
</comment>
<reference evidence="2 5" key="2">
    <citation type="submission" date="2020-07" db="EMBL/GenBank/DDBJ databases">
        <title>Sequencing the genomes of 1000 actinobacteria strains.</title>
        <authorList>
            <person name="Klenk H.-P."/>
        </authorList>
    </citation>
    <scope>NUCLEOTIDE SEQUENCE [LARGE SCALE GENOMIC DNA]</scope>
    <source>
        <strain evidence="2 5">DSM 23870</strain>
    </source>
</reference>
<evidence type="ECO:0000313" key="3">
    <source>
        <dbReference type="EMBL" id="RXZ87019.1"/>
    </source>
</evidence>
<dbReference type="EMBL" id="JACCBI010000001">
    <property type="protein sequence ID" value="NYD67138.1"/>
    <property type="molecule type" value="Genomic_DNA"/>
</dbReference>